<evidence type="ECO:0000313" key="1">
    <source>
        <dbReference type="EMBL" id="PRQ19313.1"/>
    </source>
</evidence>
<dbReference type="Proteomes" id="UP000238479">
    <property type="component" value="Chromosome 7"/>
</dbReference>
<comment type="caution">
    <text evidence="1">The sequence shown here is derived from an EMBL/GenBank/DDBJ whole genome shotgun (WGS) entry which is preliminary data.</text>
</comment>
<dbReference type="EMBL" id="PDCK01000045">
    <property type="protein sequence ID" value="PRQ19313.1"/>
    <property type="molecule type" value="Genomic_DNA"/>
</dbReference>
<reference evidence="1 2" key="1">
    <citation type="journal article" date="2018" name="Nat. Genet.">
        <title>The Rosa genome provides new insights in the design of modern roses.</title>
        <authorList>
            <person name="Bendahmane M."/>
        </authorList>
    </citation>
    <scope>NUCLEOTIDE SEQUENCE [LARGE SCALE GENOMIC DNA]</scope>
    <source>
        <strain evidence="2">cv. Old Blush</strain>
    </source>
</reference>
<accession>A0A2P6PBL0</accession>
<protein>
    <submittedName>
        <fullName evidence="1">Uncharacterized protein</fullName>
    </submittedName>
</protein>
<proteinExistence type="predicted"/>
<gene>
    <name evidence="1" type="ORF">RchiOBHm_Chr7g0215871</name>
</gene>
<dbReference type="AlphaFoldDB" id="A0A2P6PBL0"/>
<organism evidence="1 2">
    <name type="scientific">Rosa chinensis</name>
    <name type="common">China rose</name>
    <dbReference type="NCBI Taxonomy" id="74649"/>
    <lineage>
        <taxon>Eukaryota</taxon>
        <taxon>Viridiplantae</taxon>
        <taxon>Streptophyta</taxon>
        <taxon>Embryophyta</taxon>
        <taxon>Tracheophyta</taxon>
        <taxon>Spermatophyta</taxon>
        <taxon>Magnoliopsida</taxon>
        <taxon>eudicotyledons</taxon>
        <taxon>Gunneridae</taxon>
        <taxon>Pentapetalae</taxon>
        <taxon>rosids</taxon>
        <taxon>fabids</taxon>
        <taxon>Rosales</taxon>
        <taxon>Rosaceae</taxon>
        <taxon>Rosoideae</taxon>
        <taxon>Rosoideae incertae sedis</taxon>
        <taxon>Rosa</taxon>
    </lineage>
</organism>
<keyword evidence="2" id="KW-1185">Reference proteome</keyword>
<dbReference type="Gramene" id="PRQ19313">
    <property type="protein sequence ID" value="PRQ19313"/>
    <property type="gene ID" value="RchiOBHm_Chr7g0215871"/>
</dbReference>
<evidence type="ECO:0000313" key="2">
    <source>
        <dbReference type="Proteomes" id="UP000238479"/>
    </source>
</evidence>
<sequence>MKESIEILLNYPFESKNSVVVVLLDHCQEAYQFLDASGAPNLVDIFALLKENYRCVVFYLDEDLVGISEYSKKKTIFGASIPAKKTMHMIELMTTSKDQERGSVSN</sequence>
<name>A0A2P6PBL0_ROSCH</name>